<dbReference type="SUPFAM" id="SSF55729">
    <property type="entry name" value="Acyl-CoA N-acyltransferases (Nat)"/>
    <property type="match status" value="1"/>
</dbReference>
<dbReference type="Pfam" id="PF00583">
    <property type="entry name" value="Acetyltransf_1"/>
    <property type="match status" value="1"/>
</dbReference>
<dbReference type="OrthoDB" id="119498at2"/>
<keyword evidence="1 4" id="KW-0808">Transferase</keyword>
<proteinExistence type="predicted"/>
<evidence type="ECO:0000256" key="1">
    <source>
        <dbReference type="ARBA" id="ARBA00022679"/>
    </source>
</evidence>
<dbReference type="AlphaFoldDB" id="A0A412IUT0"/>
<keyword evidence="2" id="KW-0012">Acyltransferase</keyword>
<gene>
    <name evidence="4" type="ORF">DWX94_02055</name>
</gene>
<dbReference type="InterPro" id="IPR016181">
    <property type="entry name" value="Acyl_CoA_acyltransferase"/>
</dbReference>
<feature type="domain" description="N-acetyltransferase" evidence="3">
    <location>
        <begin position="1"/>
        <end position="152"/>
    </location>
</feature>
<dbReference type="PROSITE" id="PS51186">
    <property type="entry name" value="GNAT"/>
    <property type="match status" value="1"/>
</dbReference>
<evidence type="ECO:0000313" key="4">
    <source>
        <dbReference type="EMBL" id="RGS43872.1"/>
    </source>
</evidence>
<comment type="caution">
    <text evidence="4">The sequence shown here is derived from an EMBL/GenBank/DDBJ whole genome shotgun (WGS) entry which is preliminary data.</text>
</comment>
<dbReference type="Gene3D" id="3.40.630.30">
    <property type="match status" value="1"/>
</dbReference>
<reference evidence="4 5" key="1">
    <citation type="submission" date="2018-08" db="EMBL/GenBank/DDBJ databases">
        <title>A genome reference for cultivated species of the human gut microbiota.</title>
        <authorList>
            <person name="Zou Y."/>
            <person name="Xue W."/>
            <person name="Luo G."/>
        </authorList>
    </citation>
    <scope>NUCLEOTIDE SEQUENCE [LARGE SCALE GENOMIC DNA]</scope>
    <source>
        <strain evidence="4 5">AF22-21</strain>
    </source>
</reference>
<dbReference type="Proteomes" id="UP000283295">
    <property type="component" value="Unassembled WGS sequence"/>
</dbReference>
<protein>
    <submittedName>
        <fullName evidence="4">GNAT family N-acetyltransferase</fullName>
    </submittedName>
</protein>
<sequence>MEYRVTDANDIDMLMDVRLSMLRIVNDLPADYIFDDELVVSSRRYFLEGNQTTVVAVDDGRCVACASMSYIEIMPTFSHPSGKRAHLMNVYTEEHYRRRGIARQLVNMLIEDARVHGATEVSLDATESGRPLYESVGFKASEECMVIDIQQL</sequence>
<evidence type="ECO:0000259" key="3">
    <source>
        <dbReference type="PROSITE" id="PS51186"/>
    </source>
</evidence>
<dbReference type="InterPro" id="IPR050832">
    <property type="entry name" value="Bact_Acetyltransf"/>
</dbReference>
<dbReference type="PANTHER" id="PTHR43877">
    <property type="entry name" value="AMINOALKYLPHOSPHONATE N-ACETYLTRANSFERASE-RELATED-RELATED"/>
    <property type="match status" value="1"/>
</dbReference>
<accession>A0A412IUT0</accession>
<evidence type="ECO:0000256" key="2">
    <source>
        <dbReference type="ARBA" id="ARBA00023315"/>
    </source>
</evidence>
<dbReference type="CDD" id="cd04301">
    <property type="entry name" value="NAT_SF"/>
    <property type="match status" value="1"/>
</dbReference>
<dbReference type="GO" id="GO:0016747">
    <property type="term" value="F:acyltransferase activity, transferring groups other than amino-acyl groups"/>
    <property type="evidence" value="ECO:0007669"/>
    <property type="project" value="InterPro"/>
</dbReference>
<organism evidence="4 5">
    <name type="scientific">Coprococcus eutactus</name>
    <dbReference type="NCBI Taxonomy" id="33043"/>
    <lineage>
        <taxon>Bacteria</taxon>
        <taxon>Bacillati</taxon>
        <taxon>Bacillota</taxon>
        <taxon>Clostridia</taxon>
        <taxon>Lachnospirales</taxon>
        <taxon>Lachnospiraceae</taxon>
        <taxon>Coprococcus</taxon>
    </lineage>
</organism>
<evidence type="ECO:0000313" key="5">
    <source>
        <dbReference type="Proteomes" id="UP000283295"/>
    </source>
</evidence>
<dbReference type="EMBL" id="QRVK01000003">
    <property type="protein sequence ID" value="RGS43872.1"/>
    <property type="molecule type" value="Genomic_DNA"/>
</dbReference>
<name>A0A412IUT0_9FIRM</name>
<dbReference type="PANTHER" id="PTHR43877:SF1">
    <property type="entry name" value="ACETYLTRANSFERASE"/>
    <property type="match status" value="1"/>
</dbReference>
<dbReference type="InterPro" id="IPR000182">
    <property type="entry name" value="GNAT_dom"/>
</dbReference>